<reference evidence="3 4" key="1">
    <citation type="submission" date="2015-01" db="EMBL/GenBank/DDBJ databases">
        <title>The Genome Sequence of Exophiala mesophila CBS40295.</title>
        <authorList>
            <consortium name="The Broad Institute Genomics Platform"/>
            <person name="Cuomo C."/>
            <person name="de Hoog S."/>
            <person name="Gorbushina A."/>
            <person name="Stielow B."/>
            <person name="Teixiera M."/>
            <person name="Abouelleil A."/>
            <person name="Chapman S.B."/>
            <person name="Priest M."/>
            <person name="Young S.K."/>
            <person name="Wortman J."/>
            <person name="Nusbaum C."/>
            <person name="Birren B."/>
        </authorList>
    </citation>
    <scope>NUCLEOTIDE SEQUENCE [LARGE SCALE GENOMIC DNA]</scope>
    <source>
        <strain evidence="3 4">CBS 40295</strain>
    </source>
</reference>
<evidence type="ECO:0000313" key="4">
    <source>
        <dbReference type="Proteomes" id="UP000054302"/>
    </source>
</evidence>
<evidence type="ECO:0000256" key="2">
    <source>
        <dbReference type="SAM" id="SignalP"/>
    </source>
</evidence>
<dbReference type="RefSeq" id="XP_016220085.1">
    <property type="nucleotide sequence ID" value="XM_016373174.1"/>
</dbReference>
<dbReference type="HOGENOM" id="CLU_1019541_0_0_1"/>
<dbReference type="VEuPathDB" id="FungiDB:PV10_08192"/>
<dbReference type="RefSeq" id="XP_016220086.1">
    <property type="nucleotide sequence ID" value="XM_016373175.1"/>
</dbReference>
<feature type="chain" id="PRO_5007395287" evidence="2">
    <location>
        <begin position="30"/>
        <end position="273"/>
    </location>
</feature>
<gene>
    <name evidence="3" type="ORF">PV10_08192</name>
</gene>
<proteinExistence type="predicted"/>
<dbReference type="GeneID" id="27326037"/>
<evidence type="ECO:0000313" key="3">
    <source>
        <dbReference type="EMBL" id="KIV88513.1"/>
    </source>
</evidence>
<feature type="compositionally biased region" description="Low complexity" evidence="1">
    <location>
        <begin position="258"/>
        <end position="273"/>
    </location>
</feature>
<dbReference type="RefSeq" id="XP_016220087.1">
    <property type="nucleotide sequence ID" value="XM_016373176.1"/>
</dbReference>
<dbReference type="EMBL" id="KN847525">
    <property type="protein sequence ID" value="KIV88512.1"/>
    <property type="molecule type" value="Genomic_DNA"/>
</dbReference>
<feature type="region of interest" description="Disordered" evidence="1">
    <location>
        <begin position="254"/>
        <end position="273"/>
    </location>
</feature>
<organism evidence="3 4">
    <name type="scientific">Exophiala mesophila</name>
    <name type="common">Black yeast-like fungus</name>
    <dbReference type="NCBI Taxonomy" id="212818"/>
    <lineage>
        <taxon>Eukaryota</taxon>
        <taxon>Fungi</taxon>
        <taxon>Dikarya</taxon>
        <taxon>Ascomycota</taxon>
        <taxon>Pezizomycotina</taxon>
        <taxon>Eurotiomycetes</taxon>
        <taxon>Chaetothyriomycetidae</taxon>
        <taxon>Chaetothyriales</taxon>
        <taxon>Herpotrichiellaceae</taxon>
        <taxon>Exophiala</taxon>
    </lineage>
</organism>
<feature type="signal peptide" evidence="2">
    <location>
        <begin position="1"/>
        <end position="29"/>
    </location>
</feature>
<dbReference type="AlphaFoldDB" id="A0A0D1ZP54"/>
<keyword evidence="2" id="KW-0732">Signal</keyword>
<dbReference type="EMBL" id="KN847525">
    <property type="protein sequence ID" value="KIV88513.1"/>
    <property type="molecule type" value="Genomic_DNA"/>
</dbReference>
<name>A0A0D1ZP54_EXOME</name>
<accession>A0A0D1ZP54</accession>
<dbReference type="EMBL" id="KN847525">
    <property type="protein sequence ID" value="KIV88511.1"/>
    <property type="molecule type" value="Genomic_DNA"/>
</dbReference>
<keyword evidence="4" id="KW-1185">Reference proteome</keyword>
<sequence>MRSHTHTAASSISIMRCATTLLVVEISLGDELGWVLEMRVVIVCRPCIHVEYTASWDYCIIVLDVFDTGSGQADWDDCPETENLLGECRDVWHLFLNQTLFPRLVLCGVDFHDLLIRLVLDVLTLGGCKIAQAHDHVAGYGVNACRDHGQADRLEFGIIQCLLWVFDDIASDTRLVCTVGNPFLEHVQESGQVFVPSCSIFGSRLVLSRDERQSQKRDIILPVVGGASEVGNNSLDMDNCGRLLAFCHLDRNTDENLPSRSSSWSMPPSMRIP</sequence>
<evidence type="ECO:0000256" key="1">
    <source>
        <dbReference type="SAM" id="MobiDB-lite"/>
    </source>
</evidence>
<protein>
    <submittedName>
        <fullName evidence="3">Uncharacterized protein</fullName>
    </submittedName>
</protein>
<dbReference type="Proteomes" id="UP000054302">
    <property type="component" value="Unassembled WGS sequence"/>
</dbReference>